<dbReference type="KEGG" id="amob:HG15A2_16640"/>
<sequence>MQGSCVGVRSTRGDKASGAGVDGLLPQAALDTCPSNLPEQAFLEVDEVSRLSNCTASKASYSLSLPALMRLVLALLTCVNPPKPRNRQHLTLQKPAEYRFLAN</sequence>
<proteinExistence type="predicted"/>
<accession>A0A517MU28</accession>
<gene>
    <name evidence="2" type="ORF">HG15A2_16640</name>
</gene>
<name>A0A517MU28_9BACT</name>
<evidence type="ECO:0000313" key="3">
    <source>
        <dbReference type="Proteomes" id="UP000319852"/>
    </source>
</evidence>
<keyword evidence="3" id="KW-1185">Reference proteome</keyword>
<dbReference type="AlphaFoldDB" id="A0A517MU28"/>
<evidence type="ECO:0000256" key="1">
    <source>
        <dbReference type="SAM" id="MobiDB-lite"/>
    </source>
</evidence>
<dbReference type="Proteomes" id="UP000319852">
    <property type="component" value="Chromosome"/>
</dbReference>
<evidence type="ECO:0000313" key="2">
    <source>
        <dbReference type="EMBL" id="QDS98390.1"/>
    </source>
</evidence>
<dbReference type="EMBL" id="CP036263">
    <property type="protein sequence ID" value="QDS98390.1"/>
    <property type="molecule type" value="Genomic_DNA"/>
</dbReference>
<reference evidence="2 3" key="1">
    <citation type="submission" date="2019-02" db="EMBL/GenBank/DDBJ databases">
        <title>Deep-cultivation of Planctomycetes and their phenomic and genomic characterization uncovers novel biology.</title>
        <authorList>
            <person name="Wiegand S."/>
            <person name="Jogler M."/>
            <person name="Boedeker C."/>
            <person name="Pinto D."/>
            <person name="Vollmers J."/>
            <person name="Rivas-Marin E."/>
            <person name="Kohn T."/>
            <person name="Peeters S.H."/>
            <person name="Heuer A."/>
            <person name="Rast P."/>
            <person name="Oberbeckmann S."/>
            <person name="Bunk B."/>
            <person name="Jeske O."/>
            <person name="Meyerdierks A."/>
            <person name="Storesund J.E."/>
            <person name="Kallscheuer N."/>
            <person name="Luecker S."/>
            <person name="Lage O.M."/>
            <person name="Pohl T."/>
            <person name="Merkel B.J."/>
            <person name="Hornburger P."/>
            <person name="Mueller R.-W."/>
            <person name="Bruemmer F."/>
            <person name="Labrenz M."/>
            <person name="Spormann A.M."/>
            <person name="Op den Camp H."/>
            <person name="Overmann J."/>
            <person name="Amann R."/>
            <person name="Jetten M.S.M."/>
            <person name="Mascher T."/>
            <person name="Medema M.H."/>
            <person name="Devos D.P."/>
            <person name="Kaster A.-K."/>
            <person name="Ovreas L."/>
            <person name="Rohde M."/>
            <person name="Galperin M.Y."/>
            <person name="Jogler C."/>
        </authorList>
    </citation>
    <scope>NUCLEOTIDE SEQUENCE [LARGE SCALE GENOMIC DNA]</scope>
    <source>
        <strain evidence="2 3">HG15A2</strain>
    </source>
</reference>
<feature type="region of interest" description="Disordered" evidence="1">
    <location>
        <begin position="1"/>
        <end position="20"/>
    </location>
</feature>
<protein>
    <submittedName>
        <fullName evidence="2">Uncharacterized protein</fullName>
    </submittedName>
</protein>
<organism evidence="2 3">
    <name type="scientific">Adhaeretor mobilis</name>
    <dbReference type="NCBI Taxonomy" id="1930276"/>
    <lineage>
        <taxon>Bacteria</taxon>
        <taxon>Pseudomonadati</taxon>
        <taxon>Planctomycetota</taxon>
        <taxon>Planctomycetia</taxon>
        <taxon>Pirellulales</taxon>
        <taxon>Lacipirellulaceae</taxon>
        <taxon>Adhaeretor</taxon>
    </lineage>
</organism>